<evidence type="ECO:0000313" key="8">
    <source>
        <dbReference type="EMBL" id="WCL55070.1"/>
    </source>
</evidence>
<evidence type="ECO:0000259" key="6">
    <source>
        <dbReference type="PROSITE" id="PS50111"/>
    </source>
</evidence>
<name>A0AAE9XUV1_9PROT</name>
<dbReference type="PROSITE" id="PS50111">
    <property type="entry name" value="CHEMOTAXIS_TRANSDUC_2"/>
    <property type="match status" value="1"/>
</dbReference>
<feature type="domain" description="HAMP" evidence="7">
    <location>
        <begin position="78"/>
        <end position="131"/>
    </location>
</feature>
<keyword evidence="5" id="KW-1133">Transmembrane helix</keyword>
<dbReference type="GO" id="GO:0016020">
    <property type="term" value="C:membrane"/>
    <property type="evidence" value="ECO:0007669"/>
    <property type="project" value="InterPro"/>
</dbReference>
<keyword evidence="9" id="KW-1185">Reference proteome</keyword>
<dbReference type="PRINTS" id="PR00260">
    <property type="entry name" value="CHEMTRNSDUCR"/>
</dbReference>
<evidence type="ECO:0000256" key="4">
    <source>
        <dbReference type="SAM" id="MobiDB-lite"/>
    </source>
</evidence>
<comment type="similarity">
    <text evidence="2">Belongs to the methyl-accepting chemotaxis (MCP) protein family.</text>
</comment>
<dbReference type="RefSeq" id="WP_289504828.1">
    <property type="nucleotide sequence ID" value="NZ_CP116805.1"/>
</dbReference>
<evidence type="ECO:0000313" key="9">
    <source>
        <dbReference type="Proteomes" id="UP001217500"/>
    </source>
</evidence>
<evidence type="ECO:0000259" key="7">
    <source>
        <dbReference type="PROSITE" id="PS50885"/>
    </source>
</evidence>
<dbReference type="InterPro" id="IPR004090">
    <property type="entry name" value="Chemotax_Me-accpt_rcpt"/>
</dbReference>
<evidence type="ECO:0000256" key="5">
    <source>
        <dbReference type="SAM" id="Phobius"/>
    </source>
</evidence>
<sequence>MINLMRRVRLLYRIWAMSGLGILGIFAMVVLYNWAIEDLLKGAGKVAVDLFDQDKIIVYGVTAVMVGMISWLGYLITQSFLRPLAALEEDLLALAEGRIAKEVDGIDQQDALGGMARAVEKLRQRALEADRLAADAEAMREEREAEERAQQEMERAREERDRLAKEAEAKARAEENRRLQMQLADSFESEVSHVIEALATAVTELQSASETMASAVGETQREVGTAAGASDQARDNMGQVASAAEGLSSAIGEIRGQVQEANGITSEAVSAAEGARGRVETLEGASGRIAEVITLINDIAEQTNLLALNATIEAARAGEAGRGFAVVASEVKNLATQTAGATKEIEAQVAAMQTATRDTVDAVQGIRTAIERVNSINSAIAAAVVEQEASTGEISRSAKSASDGTEMLSVSVGRVQDMAEESTGAAEVVSRSSDTLIEQSSNLERSLQRFLVRLRGADEEKESDRKVA</sequence>
<dbReference type="Pfam" id="PF00015">
    <property type="entry name" value="MCPsignal"/>
    <property type="match status" value="1"/>
</dbReference>
<feature type="region of interest" description="Disordered" evidence="4">
    <location>
        <begin position="138"/>
        <end position="159"/>
    </location>
</feature>
<keyword evidence="1 3" id="KW-0807">Transducer</keyword>
<dbReference type="Gene3D" id="1.10.287.950">
    <property type="entry name" value="Methyl-accepting chemotaxis protein"/>
    <property type="match status" value="1"/>
</dbReference>
<dbReference type="Gene3D" id="6.10.340.10">
    <property type="match status" value="1"/>
</dbReference>
<dbReference type="PANTHER" id="PTHR32089">
    <property type="entry name" value="METHYL-ACCEPTING CHEMOTAXIS PROTEIN MCPB"/>
    <property type="match status" value="1"/>
</dbReference>
<reference evidence="8" key="1">
    <citation type="submission" date="2023-01" db="EMBL/GenBank/DDBJ databases">
        <title>The genome sequence of Kordiimonadaceae bacterium 6D33.</title>
        <authorList>
            <person name="Liu Y."/>
        </authorList>
    </citation>
    <scope>NUCLEOTIDE SEQUENCE</scope>
    <source>
        <strain evidence="8">6D33</strain>
    </source>
</reference>
<proteinExistence type="inferred from homology"/>
<dbReference type="KEGG" id="gso:PH603_04760"/>
<accession>A0AAE9XUV1</accession>
<organism evidence="8 9">
    <name type="scientific">Gimibacter soli</name>
    <dbReference type="NCBI Taxonomy" id="3024400"/>
    <lineage>
        <taxon>Bacteria</taxon>
        <taxon>Pseudomonadati</taxon>
        <taxon>Pseudomonadota</taxon>
        <taxon>Alphaproteobacteria</taxon>
        <taxon>Kordiimonadales</taxon>
        <taxon>Temperatibacteraceae</taxon>
        <taxon>Gimibacter</taxon>
    </lineage>
</organism>
<feature type="domain" description="Methyl-accepting transducer" evidence="6">
    <location>
        <begin position="194"/>
        <end position="430"/>
    </location>
</feature>
<dbReference type="PANTHER" id="PTHR32089:SF112">
    <property type="entry name" value="LYSOZYME-LIKE PROTEIN-RELATED"/>
    <property type="match status" value="1"/>
</dbReference>
<dbReference type="Proteomes" id="UP001217500">
    <property type="component" value="Chromosome"/>
</dbReference>
<dbReference type="PROSITE" id="PS50885">
    <property type="entry name" value="HAMP"/>
    <property type="match status" value="1"/>
</dbReference>
<evidence type="ECO:0000256" key="3">
    <source>
        <dbReference type="PROSITE-ProRule" id="PRU00284"/>
    </source>
</evidence>
<dbReference type="InterPro" id="IPR003660">
    <property type="entry name" value="HAMP_dom"/>
</dbReference>
<dbReference type="EMBL" id="CP116805">
    <property type="protein sequence ID" value="WCL55070.1"/>
    <property type="molecule type" value="Genomic_DNA"/>
</dbReference>
<dbReference type="SMART" id="SM00283">
    <property type="entry name" value="MA"/>
    <property type="match status" value="1"/>
</dbReference>
<dbReference type="GO" id="GO:0004888">
    <property type="term" value="F:transmembrane signaling receptor activity"/>
    <property type="evidence" value="ECO:0007669"/>
    <property type="project" value="InterPro"/>
</dbReference>
<dbReference type="GO" id="GO:0007165">
    <property type="term" value="P:signal transduction"/>
    <property type="evidence" value="ECO:0007669"/>
    <property type="project" value="UniProtKB-KW"/>
</dbReference>
<feature type="transmembrane region" description="Helical" evidence="5">
    <location>
        <begin position="56"/>
        <end position="76"/>
    </location>
</feature>
<dbReference type="InterPro" id="IPR004089">
    <property type="entry name" value="MCPsignal_dom"/>
</dbReference>
<evidence type="ECO:0000256" key="2">
    <source>
        <dbReference type="ARBA" id="ARBA00029447"/>
    </source>
</evidence>
<protein>
    <submittedName>
        <fullName evidence="8">Methyl-accepting chemotaxis protein</fullName>
    </submittedName>
</protein>
<feature type="transmembrane region" description="Helical" evidence="5">
    <location>
        <begin position="12"/>
        <end position="36"/>
    </location>
</feature>
<dbReference type="AlphaFoldDB" id="A0AAE9XUV1"/>
<keyword evidence="5" id="KW-0472">Membrane</keyword>
<dbReference type="SUPFAM" id="SSF58104">
    <property type="entry name" value="Methyl-accepting chemotaxis protein (MCP) signaling domain"/>
    <property type="match status" value="1"/>
</dbReference>
<gene>
    <name evidence="8" type="ORF">PH603_04760</name>
</gene>
<dbReference type="GO" id="GO:0006935">
    <property type="term" value="P:chemotaxis"/>
    <property type="evidence" value="ECO:0007669"/>
    <property type="project" value="InterPro"/>
</dbReference>
<keyword evidence="5" id="KW-0812">Transmembrane</keyword>
<evidence type="ECO:0000256" key="1">
    <source>
        <dbReference type="ARBA" id="ARBA00023224"/>
    </source>
</evidence>